<evidence type="ECO:0008006" key="5">
    <source>
        <dbReference type="Google" id="ProtNLM"/>
    </source>
</evidence>
<feature type="chain" id="PRO_5038888503" description="Lipoprotein" evidence="2">
    <location>
        <begin position="22"/>
        <end position="89"/>
    </location>
</feature>
<feature type="signal peptide" evidence="2">
    <location>
        <begin position="1"/>
        <end position="21"/>
    </location>
</feature>
<evidence type="ECO:0000256" key="2">
    <source>
        <dbReference type="SAM" id="SignalP"/>
    </source>
</evidence>
<dbReference type="EMBL" id="JADKIO010000012">
    <property type="protein sequence ID" value="MBK9797852.1"/>
    <property type="molecule type" value="Genomic_DNA"/>
</dbReference>
<organism evidence="3 4">
    <name type="scientific">Candidatus Geothrix skivensis</name>
    <dbReference type="NCBI Taxonomy" id="2954439"/>
    <lineage>
        <taxon>Bacteria</taxon>
        <taxon>Pseudomonadati</taxon>
        <taxon>Acidobacteriota</taxon>
        <taxon>Holophagae</taxon>
        <taxon>Holophagales</taxon>
        <taxon>Holophagaceae</taxon>
        <taxon>Geothrix</taxon>
    </lineage>
</organism>
<proteinExistence type="predicted"/>
<feature type="region of interest" description="Disordered" evidence="1">
    <location>
        <begin position="24"/>
        <end position="89"/>
    </location>
</feature>
<evidence type="ECO:0000313" key="3">
    <source>
        <dbReference type="EMBL" id="MBK9797852.1"/>
    </source>
</evidence>
<reference evidence="3" key="1">
    <citation type="submission" date="2020-10" db="EMBL/GenBank/DDBJ databases">
        <title>Connecting structure to function with the recovery of over 1000 high-quality activated sludge metagenome-assembled genomes encoding full-length rRNA genes using long-read sequencing.</title>
        <authorList>
            <person name="Singleton C.M."/>
            <person name="Petriglieri F."/>
            <person name="Kristensen J.M."/>
            <person name="Kirkegaard R.H."/>
            <person name="Michaelsen T.Y."/>
            <person name="Andersen M.H."/>
            <person name="Karst S.M."/>
            <person name="Dueholm M.S."/>
            <person name="Nielsen P.H."/>
            <person name="Albertsen M."/>
        </authorList>
    </citation>
    <scope>NUCLEOTIDE SEQUENCE</scope>
    <source>
        <strain evidence="3">Skiv_18-Q3-R9-52_MAXAC.067</strain>
    </source>
</reference>
<accession>A0A9D7XJ07</accession>
<sequence>MSKVGMFALVIALAGCSALYAQSKEDKGRVKAKDTVDKVRLNDPVQAKERKKDDTAQKRADEANAQAKSQAKDTAKKFPAKGKEVPPPK</sequence>
<dbReference type="PROSITE" id="PS51257">
    <property type="entry name" value="PROKAR_LIPOPROTEIN"/>
    <property type="match status" value="1"/>
</dbReference>
<dbReference type="AlphaFoldDB" id="A0A9D7XJ07"/>
<name>A0A9D7XJ07_9BACT</name>
<evidence type="ECO:0000256" key="1">
    <source>
        <dbReference type="SAM" id="MobiDB-lite"/>
    </source>
</evidence>
<feature type="compositionally biased region" description="Basic and acidic residues" evidence="1">
    <location>
        <begin position="24"/>
        <end position="62"/>
    </location>
</feature>
<evidence type="ECO:0000313" key="4">
    <source>
        <dbReference type="Proteomes" id="UP000886657"/>
    </source>
</evidence>
<gene>
    <name evidence="3" type="ORF">IPP58_15500</name>
</gene>
<feature type="compositionally biased region" description="Basic and acidic residues" evidence="1">
    <location>
        <begin position="70"/>
        <end position="89"/>
    </location>
</feature>
<keyword evidence="2" id="KW-0732">Signal</keyword>
<protein>
    <recommendedName>
        <fullName evidence="5">Lipoprotein</fullName>
    </recommendedName>
</protein>
<dbReference type="Proteomes" id="UP000886657">
    <property type="component" value="Unassembled WGS sequence"/>
</dbReference>
<comment type="caution">
    <text evidence="3">The sequence shown here is derived from an EMBL/GenBank/DDBJ whole genome shotgun (WGS) entry which is preliminary data.</text>
</comment>